<dbReference type="InterPro" id="IPR033985">
    <property type="entry name" value="SusD-like_N"/>
</dbReference>
<evidence type="ECO:0000259" key="7">
    <source>
        <dbReference type="Pfam" id="PF14322"/>
    </source>
</evidence>
<accession>A0A173MHV4</accession>
<dbReference type="OrthoDB" id="697229at2"/>
<sequence length="456" mass="50377">MKQYTYVIIGALLGSLGLTGCDKYLDVQPKGKTLLTTVTNYDQWLNDPSLATGYSPSTCTANLLSDNYDYPGIATPAMQLGELVYTWAPQFSSDLTASPLFWAEHYAKINQYNTVLLGIDEATGGTSIQKNSLKGEALLGRALEYFYLINEYGKSYDSSTAQKDLAVPFVISNQVVQDIPPRGTVADITNQIITDLNIAIPNLPDDNSANRYRASKAAAYSVLARVYFYARNYAEARKNAALALANSKAVMVDYNGTLPASNVLAVRPDVIYGRLVIGNAAASLDFMRTFAANDLRLKKLYSSSDGYKFTTRGATVFYPGAVTGVLIYENTGTSVQEMKLIVAEAAARNNELTVALQQLDEVRKTRITAASYVAFQSNDPEEVLKEVLLERRHELAYCGLRWFDMRRLDMENRMDTVKRYDAVGNVVATLPPHSNSYTLQIPAQVLTYHPDMPQNP</sequence>
<feature type="domain" description="SusD-like N-terminal" evidence="7">
    <location>
        <begin position="90"/>
        <end position="227"/>
    </location>
</feature>
<dbReference type="GO" id="GO:0009279">
    <property type="term" value="C:cell outer membrane"/>
    <property type="evidence" value="ECO:0007669"/>
    <property type="project" value="UniProtKB-SubCell"/>
</dbReference>
<dbReference type="EMBL" id="FTOR01000002">
    <property type="protein sequence ID" value="SIS95288.1"/>
    <property type="molecule type" value="Genomic_DNA"/>
</dbReference>
<evidence type="ECO:0000259" key="6">
    <source>
        <dbReference type="Pfam" id="PF07980"/>
    </source>
</evidence>
<dbReference type="STRING" id="477680.SAMN05421788_102290"/>
<reference evidence="9" key="1">
    <citation type="submission" date="2017-01" db="EMBL/GenBank/DDBJ databases">
        <authorList>
            <person name="Varghese N."/>
            <person name="Submissions S."/>
        </authorList>
    </citation>
    <scope>NUCLEOTIDE SEQUENCE [LARGE SCALE GENOMIC DNA]</scope>
    <source>
        <strain evidence="9">DSM 21054</strain>
    </source>
</reference>
<name>A0A173MHV4_9BACT</name>
<comment type="subcellular location">
    <subcellularLocation>
        <location evidence="1">Cell outer membrane</location>
    </subcellularLocation>
</comment>
<comment type="similarity">
    <text evidence="2">Belongs to the SusD family.</text>
</comment>
<evidence type="ECO:0000256" key="4">
    <source>
        <dbReference type="ARBA" id="ARBA00023136"/>
    </source>
</evidence>
<evidence type="ECO:0000313" key="8">
    <source>
        <dbReference type="EMBL" id="SIS95288.1"/>
    </source>
</evidence>
<dbReference type="Proteomes" id="UP000186917">
    <property type="component" value="Unassembled WGS sequence"/>
</dbReference>
<dbReference type="KEGG" id="fln:FLA_3099"/>
<feature type="domain" description="RagB/SusD" evidence="6">
    <location>
        <begin position="337"/>
        <end position="456"/>
    </location>
</feature>
<keyword evidence="4" id="KW-0472">Membrane</keyword>
<evidence type="ECO:0000256" key="2">
    <source>
        <dbReference type="ARBA" id="ARBA00006275"/>
    </source>
</evidence>
<dbReference type="SUPFAM" id="SSF48452">
    <property type="entry name" value="TPR-like"/>
    <property type="match status" value="1"/>
</dbReference>
<evidence type="ECO:0000256" key="5">
    <source>
        <dbReference type="ARBA" id="ARBA00023237"/>
    </source>
</evidence>
<proteinExistence type="inferred from homology"/>
<keyword evidence="5" id="KW-0998">Cell outer membrane</keyword>
<dbReference type="Pfam" id="PF14322">
    <property type="entry name" value="SusD-like_3"/>
    <property type="match status" value="1"/>
</dbReference>
<protein>
    <submittedName>
        <fullName evidence="8">SusD family protein</fullName>
    </submittedName>
</protein>
<evidence type="ECO:0000256" key="3">
    <source>
        <dbReference type="ARBA" id="ARBA00022729"/>
    </source>
</evidence>
<dbReference type="RefSeq" id="WP_076377936.1">
    <property type="nucleotide sequence ID" value="NZ_AP017422.1"/>
</dbReference>
<organism evidence="8 9">
    <name type="scientific">Filimonas lacunae</name>
    <dbReference type="NCBI Taxonomy" id="477680"/>
    <lineage>
        <taxon>Bacteria</taxon>
        <taxon>Pseudomonadati</taxon>
        <taxon>Bacteroidota</taxon>
        <taxon>Chitinophagia</taxon>
        <taxon>Chitinophagales</taxon>
        <taxon>Chitinophagaceae</taxon>
        <taxon>Filimonas</taxon>
    </lineage>
</organism>
<dbReference type="InterPro" id="IPR012944">
    <property type="entry name" value="SusD_RagB_dom"/>
</dbReference>
<dbReference type="PROSITE" id="PS51257">
    <property type="entry name" value="PROKAR_LIPOPROTEIN"/>
    <property type="match status" value="1"/>
</dbReference>
<evidence type="ECO:0000256" key="1">
    <source>
        <dbReference type="ARBA" id="ARBA00004442"/>
    </source>
</evidence>
<dbReference type="Pfam" id="PF07980">
    <property type="entry name" value="SusD_RagB"/>
    <property type="match status" value="1"/>
</dbReference>
<dbReference type="InterPro" id="IPR011990">
    <property type="entry name" value="TPR-like_helical_dom_sf"/>
</dbReference>
<keyword evidence="9" id="KW-1185">Reference proteome</keyword>
<dbReference type="AlphaFoldDB" id="A0A173MHV4"/>
<gene>
    <name evidence="8" type="ORF">SAMN05421788_102290</name>
</gene>
<evidence type="ECO:0000313" key="9">
    <source>
        <dbReference type="Proteomes" id="UP000186917"/>
    </source>
</evidence>
<dbReference type="Gene3D" id="1.25.40.390">
    <property type="match status" value="2"/>
</dbReference>
<keyword evidence="3" id="KW-0732">Signal</keyword>